<accession>A0A0G1MMF3</accession>
<proteinExistence type="predicted"/>
<sequence length="109" mass="12878">MSKLFFDHLIVLDQVEVEIRKSAKTKEEQEELWGLVDEIVSHKALDVILGRLHRDHHEQFLDIFHKNPHDETLIFDYLKEKIGENVEDVLRQELGNVAFDLLREIKGPH</sequence>
<dbReference type="Proteomes" id="UP000034329">
    <property type="component" value="Unassembled WGS sequence"/>
</dbReference>
<gene>
    <name evidence="1" type="ORF">UX13_C0038G0008</name>
</gene>
<evidence type="ECO:0000313" key="1">
    <source>
        <dbReference type="EMBL" id="KKU09526.1"/>
    </source>
</evidence>
<protein>
    <submittedName>
        <fullName evidence="1">Uncharacterized protein</fullName>
    </submittedName>
</protein>
<comment type="caution">
    <text evidence="1">The sequence shown here is derived from an EMBL/GenBank/DDBJ whole genome shotgun (WGS) entry which is preliminary data.</text>
</comment>
<dbReference type="AlphaFoldDB" id="A0A0G1MMF3"/>
<evidence type="ECO:0000313" key="2">
    <source>
        <dbReference type="Proteomes" id="UP000034329"/>
    </source>
</evidence>
<organism evidence="1 2">
    <name type="scientific">Candidatus Woesebacteria bacterium GW2011_GWB1_45_5</name>
    <dbReference type="NCBI Taxonomy" id="1618581"/>
    <lineage>
        <taxon>Bacteria</taxon>
        <taxon>Candidatus Woeseibacteriota</taxon>
    </lineage>
</organism>
<name>A0A0G1MMF3_9BACT</name>
<dbReference type="EMBL" id="LCLA01000038">
    <property type="protein sequence ID" value="KKU09526.1"/>
    <property type="molecule type" value="Genomic_DNA"/>
</dbReference>
<reference evidence="1 2" key="1">
    <citation type="journal article" date="2015" name="Nature">
        <title>rRNA introns, odd ribosomes, and small enigmatic genomes across a large radiation of phyla.</title>
        <authorList>
            <person name="Brown C.T."/>
            <person name="Hug L.A."/>
            <person name="Thomas B.C."/>
            <person name="Sharon I."/>
            <person name="Castelle C.J."/>
            <person name="Singh A."/>
            <person name="Wilkins M.J."/>
            <person name="Williams K.H."/>
            <person name="Banfield J.F."/>
        </authorList>
    </citation>
    <scope>NUCLEOTIDE SEQUENCE [LARGE SCALE GENOMIC DNA]</scope>
</reference>